<dbReference type="Gene3D" id="3.60.10.10">
    <property type="entry name" value="Endonuclease/exonuclease/phosphatase"/>
    <property type="match status" value="1"/>
</dbReference>
<protein>
    <recommendedName>
        <fullName evidence="2">Endonuclease/exonuclease/phosphatase domain-containing protein</fullName>
    </recommendedName>
</protein>
<organism evidence="3">
    <name type="scientific">uncultured Rubellimicrobium sp</name>
    <dbReference type="NCBI Taxonomy" id="543078"/>
    <lineage>
        <taxon>Bacteria</taxon>
        <taxon>Pseudomonadati</taxon>
        <taxon>Pseudomonadota</taxon>
        <taxon>Alphaproteobacteria</taxon>
        <taxon>Rhodobacterales</taxon>
        <taxon>Roseobacteraceae</taxon>
        <taxon>Rubellimicrobium</taxon>
        <taxon>environmental samples</taxon>
    </lineage>
</organism>
<proteinExistence type="predicted"/>
<gene>
    <name evidence="3" type="ORF">AVDCRST_MAG15-801</name>
</gene>
<dbReference type="GO" id="GO:0003824">
    <property type="term" value="F:catalytic activity"/>
    <property type="evidence" value="ECO:0007669"/>
    <property type="project" value="InterPro"/>
</dbReference>
<reference evidence="3" key="1">
    <citation type="submission" date="2020-02" db="EMBL/GenBank/DDBJ databases">
        <authorList>
            <person name="Meier V. D."/>
        </authorList>
    </citation>
    <scope>NUCLEOTIDE SEQUENCE</scope>
    <source>
        <strain evidence="3">AVDCRST_MAG15</strain>
    </source>
</reference>
<dbReference type="SUPFAM" id="SSF56219">
    <property type="entry name" value="DNase I-like"/>
    <property type="match status" value="1"/>
</dbReference>
<feature type="transmembrane region" description="Helical" evidence="1">
    <location>
        <begin position="41"/>
        <end position="74"/>
    </location>
</feature>
<accession>A0A6J4P130</accession>
<evidence type="ECO:0000256" key="1">
    <source>
        <dbReference type="SAM" id="Phobius"/>
    </source>
</evidence>
<dbReference type="Pfam" id="PF03372">
    <property type="entry name" value="Exo_endo_phos"/>
    <property type="match status" value="1"/>
</dbReference>
<evidence type="ECO:0000313" key="3">
    <source>
        <dbReference type="EMBL" id="CAA9397367.1"/>
    </source>
</evidence>
<evidence type="ECO:0000259" key="2">
    <source>
        <dbReference type="Pfam" id="PF03372"/>
    </source>
</evidence>
<dbReference type="InterPro" id="IPR005135">
    <property type="entry name" value="Endo/exonuclease/phosphatase"/>
</dbReference>
<dbReference type="EMBL" id="CADCUU010000112">
    <property type="protein sequence ID" value="CAA9397367.1"/>
    <property type="molecule type" value="Genomic_DNA"/>
</dbReference>
<dbReference type="AlphaFoldDB" id="A0A6J4P130"/>
<keyword evidence="1" id="KW-1133">Transmembrane helix</keyword>
<keyword evidence="1" id="KW-0472">Membrane</keyword>
<dbReference type="InterPro" id="IPR036691">
    <property type="entry name" value="Endo/exonu/phosph_ase_sf"/>
</dbReference>
<name>A0A6J4P130_9RHOB</name>
<sequence>MTFLILALAVVLLGVTLAPMSGTHHWWVRMWDFPRIQIAIAQAIVVALAVIFLRGALLWVVLVPTLGGMVLHLLRIRPFTPIHSKEMRFAPMRGDGSEVKLLAANVLMENDRHDLVRDLIARHDPDVLLLMETDQVWLDGVRPALEGYPTVITVPQDDYYGLIFATRLEVVQSEVAFLTADETPSVWAELKTRSGRVFRFVGLHPEPPVPGVDTDERDVQILYAARFARATDIPLIVMGDFNDAAWSPTSRLFKHYGRYLDPRIGRGLYASFHAKNPLIRCAIDQLFVTEEVAMVEFRLGEKTGSDHFPVVACVRIDPNEARQLNVAPKHMTPEEREEIDARLEEYRQGLKREDTPALGV</sequence>
<keyword evidence="1" id="KW-0812">Transmembrane</keyword>
<feature type="domain" description="Endonuclease/exonuclease/phosphatase" evidence="2">
    <location>
        <begin position="104"/>
        <end position="307"/>
    </location>
</feature>